<sequence length="243" mass="27149">MYIGKMETQPAKINIASINRSAHQKYQALYGKSKEKEQTDDVKISPAGKKQSMLKQLMNQKQFIMERKQAMLDSDQANGADSMNEKLKEYEKQLKAIDEQIAQLQTEEPDDAKSDSNDQTGTIYKKTRSKEEAQSEQLNEITKLSSGVSQTEVISSAKDHIDGKIKVLKSEIESGYGNTIQKVEDVGRLQSQSDELAAQKSEKLGEVNKAASAQTEAAKRGTETDNEVEQENELQPDEEISSR</sequence>
<evidence type="ECO:0000313" key="3">
    <source>
        <dbReference type="EMBL" id="RFZ76269.1"/>
    </source>
</evidence>
<evidence type="ECO:0000313" key="5">
    <source>
        <dbReference type="Proteomes" id="UP001419084"/>
    </source>
</evidence>
<dbReference type="OrthoDB" id="1907538at2"/>
<dbReference type="RefSeq" id="WP_117419581.1">
    <property type="nucleotide sequence ID" value="NZ_BRPJ01000060.1"/>
</dbReference>
<dbReference type="Proteomes" id="UP000260680">
    <property type="component" value="Unassembled WGS sequence"/>
</dbReference>
<feature type="compositionally biased region" description="Polar residues" evidence="1">
    <location>
        <begin position="135"/>
        <end position="151"/>
    </location>
</feature>
<dbReference type="AlphaFoldDB" id="A0A3E2N5J2"/>
<name>A0A3E2N5J2_9FIRM</name>
<feature type="region of interest" description="Disordered" evidence="1">
    <location>
        <begin position="200"/>
        <end position="243"/>
    </location>
</feature>
<evidence type="ECO:0000313" key="2">
    <source>
        <dbReference type="EMBL" id="GLB31220.1"/>
    </source>
</evidence>
<keyword evidence="5" id="KW-1185">Reference proteome</keyword>
<feature type="compositionally biased region" description="Acidic residues" evidence="1">
    <location>
        <begin position="224"/>
        <end position="243"/>
    </location>
</feature>
<comment type="caution">
    <text evidence="3">The sequence shown here is derived from an EMBL/GenBank/DDBJ whole genome shotgun (WGS) entry which is preliminary data.</text>
</comment>
<reference evidence="3 4" key="1">
    <citation type="submission" date="2018-07" db="EMBL/GenBank/DDBJ databases">
        <title>New species, Clostridium PI-S10-A1B.</title>
        <authorList>
            <person name="Krishna G."/>
            <person name="Summeta K."/>
            <person name="Shikha S."/>
            <person name="Prabhu P.B."/>
            <person name="Suresh K."/>
        </authorList>
    </citation>
    <scope>NUCLEOTIDE SEQUENCE [LARGE SCALE GENOMIC DNA]</scope>
    <source>
        <strain evidence="3 4">PI-S10-A1B</strain>
    </source>
</reference>
<dbReference type="EMBL" id="QOHO01000096">
    <property type="protein sequence ID" value="RFZ76269.1"/>
    <property type="molecule type" value="Genomic_DNA"/>
</dbReference>
<accession>A0A3E2N5J2</accession>
<feature type="region of interest" description="Disordered" evidence="1">
    <location>
        <begin position="98"/>
        <end position="151"/>
    </location>
</feature>
<proteinExistence type="predicted"/>
<evidence type="ECO:0000313" key="4">
    <source>
        <dbReference type="Proteomes" id="UP000260680"/>
    </source>
</evidence>
<feature type="compositionally biased region" description="Basic and acidic residues" evidence="1">
    <location>
        <begin position="32"/>
        <end position="43"/>
    </location>
</feature>
<dbReference type="Proteomes" id="UP001419084">
    <property type="component" value="Unassembled WGS sequence"/>
</dbReference>
<reference evidence="2 5" key="2">
    <citation type="journal article" date="2024" name="Int. J. Syst. Evol. Microbiol.">
        <title>Lacrimispora brassicae sp. nov. isolated from fermented cabbage, and proposal of Clostridium indicum Gundawar et al. 2019 and Clostridium methoxybenzovorans Mechichi et al. 1999 as heterotypic synonyms of Lacrimispora amygdalina (Parshina et al. 2003) Haas and Blanchard 2020 and Lacrimispora indolis (McClung and McCoy 1957) Haas and Blanchard 2020, respectively.</title>
        <authorList>
            <person name="Kobayashi H."/>
            <person name="Tanizawa Y."/>
            <person name="Sakamoto M."/>
            <person name="Ohkuma M."/>
            <person name="Tohno M."/>
        </authorList>
    </citation>
    <scope>NUCLEOTIDE SEQUENCE [LARGE SCALE GENOMIC DNA]</scope>
    <source>
        <strain evidence="2 5">DSM 12857</strain>
    </source>
</reference>
<evidence type="ECO:0000256" key="1">
    <source>
        <dbReference type="SAM" id="MobiDB-lite"/>
    </source>
</evidence>
<protein>
    <submittedName>
        <fullName evidence="3">Uncharacterized protein</fullName>
    </submittedName>
</protein>
<gene>
    <name evidence="3" type="ORF">DS742_24605</name>
    <name evidence="2" type="ORF">LAD12857_31430</name>
</gene>
<organism evidence="3 4">
    <name type="scientific">Lacrimispora amygdalina</name>
    <dbReference type="NCBI Taxonomy" id="253257"/>
    <lineage>
        <taxon>Bacteria</taxon>
        <taxon>Bacillati</taxon>
        <taxon>Bacillota</taxon>
        <taxon>Clostridia</taxon>
        <taxon>Lachnospirales</taxon>
        <taxon>Lachnospiraceae</taxon>
        <taxon>Lacrimispora</taxon>
    </lineage>
</organism>
<dbReference type="EMBL" id="BRPJ01000060">
    <property type="protein sequence ID" value="GLB31220.1"/>
    <property type="molecule type" value="Genomic_DNA"/>
</dbReference>
<feature type="region of interest" description="Disordered" evidence="1">
    <location>
        <begin position="30"/>
        <end position="52"/>
    </location>
</feature>